<dbReference type="Gene3D" id="3.30.710.10">
    <property type="entry name" value="Potassium Channel Kv1.1, Chain A"/>
    <property type="match status" value="2"/>
</dbReference>
<protein>
    <recommendedName>
        <fullName evidence="6">SKP1 component dimerisation domain-containing protein</fullName>
    </recommendedName>
</protein>
<dbReference type="InterPro" id="IPR016897">
    <property type="entry name" value="SKP1"/>
</dbReference>
<dbReference type="InterPro" id="IPR011333">
    <property type="entry name" value="SKP1/BTB/POZ_sf"/>
</dbReference>
<keyword evidence="5" id="KW-1185">Reference proteome</keyword>
<dbReference type="PANTHER" id="PTHR11165">
    <property type="entry name" value="SKP1"/>
    <property type="match status" value="1"/>
</dbReference>
<dbReference type="SUPFAM" id="SSF54695">
    <property type="entry name" value="POZ domain"/>
    <property type="match status" value="1"/>
</dbReference>
<evidence type="ECO:0008006" key="6">
    <source>
        <dbReference type="Google" id="ProtNLM"/>
    </source>
</evidence>
<dbReference type="Proteomes" id="UP001417504">
    <property type="component" value="Unassembled WGS sequence"/>
</dbReference>
<dbReference type="AlphaFoldDB" id="A0AAP0KJR4"/>
<dbReference type="GO" id="GO:0006511">
    <property type="term" value="P:ubiquitin-dependent protein catabolic process"/>
    <property type="evidence" value="ECO:0007669"/>
    <property type="project" value="InterPro"/>
</dbReference>
<feature type="domain" description="SKP1 component dimerisation" evidence="2">
    <location>
        <begin position="57"/>
        <end position="89"/>
    </location>
</feature>
<gene>
    <name evidence="4" type="ORF">Sjap_001333</name>
</gene>
<comment type="pathway">
    <text evidence="1">Protein modification; protein ubiquitination.</text>
</comment>
<dbReference type="InterPro" id="IPR016072">
    <property type="entry name" value="Skp1_comp_dimer"/>
</dbReference>
<proteinExistence type="predicted"/>
<reference evidence="4 5" key="1">
    <citation type="submission" date="2024-01" db="EMBL/GenBank/DDBJ databases">
        <title>Genome assemblies of Stephania.</title>
        <authorList>
            <person name="Yang L."/>
        </authorList>
    </citation>
    <scope>NUCLEOTIDE SEQUENCE [LARGE SCALE GENOMIC DNA]</scope>
    <source>
        <strain evidence="4">QJT</strain>
        <tissue evidence="4">Leaf</tissue>
    </source>
</reference>
<evidence type="ECO:0000259" key="2">
    <source>
        <dbReference type="Pfam" id="PF01466"/>
    </source>
</evidence>
<evidence type="ECO:0000313" key="5">
    <source>
        <dbReference type="Proteomes" id="UP001417504"/>
    </source>
</evidence>
<evidence type="ECO:0000256" key="1">
    <source>
        <dbReference type="ARBA" id="ARBA00004906"/>
    </source>
</evidence>
<feature type="domain" description="SKP1 component POZ" evidence="3">
    <location>
        <begin position="1"/>
        <end position="32"/>
    </location>
</feature>
<name>A0AAP0KJR4_9MAGN</name>
<dbReference type="SUPFAM" id="SSF81382">
    <property type="entry name" value="Skp1 dimerisation domain-like"/>
    <property type="match status" value="1"/>
</dbReference>
<comment type="caution">
    <text evidence="4">The sequence shown here is derived from an EMBL/GenBank/DDBJ whole genome shotgun (WGS) entry which is preliminary data.</text>
</comment>
<dbReference type="EMBL" id="JBBNAE010000001">
    <property type="protein sequence ID" value="KAK9153853.1"/>
    <property type="molecule type" value="Genomic_DNA"/>
</dbReference>
<dbReference type="InterPro" id="IPR036296">
    <property type="entry name" value="SKP1-like_dim_sf"/>
</dbReference>
<dbReference type="Pfam" id="PF03931">
    <property type="entry name" value="Skp1_POZ"/>
    <property type="match status" value="1"/>
</dbReference>
<sequence>MIEDTNPDSAIPVTNATGKILAKGIEYCKKHVETPKADDHAVEEELKNWDATRVRQEMIKGRTSEEIRKTFNIKNAFTPEEEEELRREN</sequence>
<evidence type="ECO:0000259" key="3">
    <source>
        <dbReference type="Pfam" id="PF03931"/>
    </source>
</evidence>
<accession>A0AAP0KJR4</accession>
<dbReference type="InterPro" id="IPR016073">
    <property type="entry name" value="Skp1_comp_POZ"/>
</dbReference>
<evidence type="ECO:0000313" key="4">
    <source>
        <dbReference type="EMBL" id="KAK9153853.1"/>
    </source>
</evidence>
<organism evidence="4 5">
    <name type="scientific">Stephania japonica</name>
    <dbReference type="NCBI Taxonomy" id="461633"/>
    <lineage>
        <taxon>Eukaryota</taxon>
        <taxon>Viridiplantae</taxon>
        <taxon>Streptophyta</taxon>
        <taxon>Embryophyta</taxon>
        <taxon>Tracheophyta</taxon>
        <taxon>Spermatophyta</taxon>
        <taxon>Magnoliopsida</taxon>
        <taxon>Ranunculales</taxon>
        <taxon>Menispermaceae</taxon>
        <taxon>Menispermoideae</taxon>
        <taxon>Cissampelideae</taxon>
        <taxon>Stephania</taxon>
    </lineage>
</organism>
<dbReference type="Pfam" id="PF01466">
    <property type="entry name" value="Skp1"/>
    <property type="match status" value="1"/>
</dbReference>